<feature type="compositionally biased region" description="Basic residues" evidence="3">
    <location>
        <begin position="345"/>
        <end position="355"/>
    </location>
</feature>
<feature type="binding site" evidence="2">
    <location>
        <position position="139"/>
    </location>
    <ligand>
        <name>3'-phosphoadenylyl sulfate</name>
        <dbReference type="ChEBI" id="CHEBI:58339"/>
    </ligand>
</feature>
<dbReference type="PANTHER" id="PTHR10605:SF56">
    <property type="entry name" value="BIFUNCTIONAL HEPARAN SULFATE N-DEACETYLASE_N-SULFOTRANSFERASE"/>
    <property type="match status" value="1"/>
</dbReference>
<dbReference type="InterPro" id="IPR027417">
    <property type="entry name" value="P-loop_NTPase"/>
</dbReference>
<proteinExistence type="predicted"/>
<dbReference type="AlphaFoldDB" id="A0A7S3AMN1"/>
<keyword evidence="1" id="KW-0808">Transferase</keyword>
<evidence type="ECO:0008006" key="5">
    <source>
        <dbReference type="Google" id="ProtNLM"/>
    </source>
</evidence>
<reference evidence="4" key="1">
    <citation type="submission" date="2021-01" db="EMBL/GenBank/DDBJ databases">
        <authorList>
            <person name="Corre E."/>
            <person name="Pelletier E."/>
            <person name="Niang G."/>
            <person name="Scheremetjew M."/>
            <person name="Finn R."/>
            <person name="Kale V."/>
            <person name="Holt S."/>
            <person name="Cochrane G."/>
            <person name="Meng A."/>
            <person name="Brown T."/>
            <person name="Cohen L."/>
        </authorList>
    </citation>
    <scope>NUCLEOTIDE SEQUENCE</scope>
    <source>
        <strain evidence="4">CCMP281</strain>
    </source>
</reference>
<feature type="binding site" evidence="2">
    <location>
        <position position="268"/>
    </location>
    <ligand>
        <name>3'-phosphoadenylyl sulfate</name>
        <dbReference type="ChEBI" id="CHEBI:58339"/>
    </ligand>
</feature>
<sequence length="355" mass="40787">MRKKALHKALQSQPQPLCSASGADRLALCAPKKPRPAIPRGRNDTCECTHPGCVRIRKQEAASWDRCRWHADLPDTNAFCINSATPWLRPHEATLRVIDFTPNYLCDPDAMRRIFESSLAPTTLRFIVLLRDPIMRSFSEWSMFTLGWLWDNRTNFSQVMREEAEKLRACNQTLGANPRQLPSLSTAELAAYIRSCFGRGLAMNYLQSSMYAVCILHAFRYFSPRQFLFVRYEDLIRLPSAAAVRLFGDFLGLHMDSSVIATVRKGGWCEARQTRKAFSGLSPNSAEMLAEAAPWLEHIFKPYNALLCELLGDTFRWETSDHVRQPYSKAEKLAKQRALDGNRERKMRRRQRGRR</sequence>
<dbReference type="PANTHER" id="PTHR10605">
    <property type="entry name" value="HEPARAN SULFATE SULFOTRANSFERASE"/>
    <property type="match status" value="1"/>
</dbReference>
<evidence type="ECO:0000256" key="3">
    <source>
        <dbReference type="SAM" id="MobiDB-lite"/>
    </source>
</evidence>
<gene>
    <name evidence="4" type="ORF">HERI1096_LOCUS8486</name>
</gene>
<feature type="binding site" evidence="2">
    <location>
        <position position="131"/>
    </location>
    <ligand>
        <name>3'-phosphoadenylyl sulfate</name>
        <dbReference type="ChEBI" id="CHEBI:58339"/>
    </ligand>
</feature>
<evidence type="ECO:0000256" key="1">
    <source>
        <dbReference type="ARBA" id="ARBA00022679"/>
    </source>
</evidence>
<feature type="compositionally biased region" description="Basic and acidic residues" evidence="3">
    <location>
        <begin position="330"/>
        <end position="344"/>
    </location>
</feature>
<evidence type="ECO:0000313" key="4">
    <source>
        <dbReference type="EMBL" id="CAE0107827.1"/>
    </source>
</evidence>
<dbReference type="GO" id="GO:0008146">
    <property type="term" value="F:sulfotransferase activity"/>
    <property type="evidence" value="ECO:0007669"/>
    <property type="project" value="InterPro"/>
</dbReference>
<evidence type="ECO:0000256" key="2">
    <source>
        <dbReference type="PIRSR" id="PIRSR637359-2"/>
    </source>
</evidence>
<feature type="region of interest" description="Disordered" evidence="3">
    <location>
        <begin position="330"/>
        <end position="355"/>
    </location>
</feature>
<organism evidence="4">
    <name type="scientific">Haptolina ericina</name>
    <dbReference type="NCBI Taxonomy" id="156174"/>
    <lineage>
        <taxon>Eukaryota</taxon>
        <taxon>Haptista</taxon>
        <taxon>Haptophyta</taxon>
        <taxon>Prymnesiophyceae</taxon>
        <taxon>Prymnesiales</taxon>
        <taxon>Prymnesiaceae</taxon>
        <taxon>Haptolina</taxon>
    </lineage>
</organism>
<dbReference type="EMBL" id="HBHX01015150">
    <property type="protein sequence ID" value="CAE0107827.1"/>
    <property type="molecule type" value="Transcribed_RNA"/>
</dbReference>
<dbReference type="InterPro" id="IPR037359">
    <property type="entry name" value="NST/OST"/>
</dbReference>
<protein>
    <recommendedName>
        <fullName evidence="5">Sulfotransferase domain-containing protein</fullName>
    </recommendedName>
</protein>
<accession>A0A7S3AMN1</accession>
<dbReference type="Gene3D" id="3.40.50.300">
    <property type="entry name" value="P-loop containing nucleotide triphosphate hydrolases"/>
    <property type="match status" value="1"/>
</dbReference>
<dbReference type="SUPFAM" id="SSF52540">
    <property type="entry name" value="P-loop containing nucleoside triphosphate hydrolases"/>
    <property type="match status" value="1"/>
</dbReference>
<name>A0A7S3AMN1_9EUKA</name>